<reference evidence="2 3" key="1">
    <citation type="submission" date="2014-06" db="EMBL/GenBank/DDBJ databases">
        <title>Evolutionary Origins and Diversification of the Mycorrhizal Mutualists.</title>
        <authorList>
            <consortium name="DOE Joint Genome Institute"/>
            <consortium name="Mycorrhizal Genomics Consortium"/>
            <person name="Kohler A."/>
            <person name="Kuo A."/>
            <person name="Nagy L.G."/>
            <person name="Floudas D."/>
            <person name="Copeland A."/>
            <person name="Barry K.W."/>
            <person name="Cichocki N."/>
            <person name="Veneault-Fourrey C."/>
            <person name="LaButti K."/>
            <person name="Lindquist E.A."/>
            <person name="Lipzen A."/>
            <person name="Lundell T."/>
            <person name="Morin E."/>
            <person name="Murat C."/>
            <person name="Riley R."/>
            <person name="Ohm R."/>
            <person name="Sun H."/>
            <person name="Tunlid A."/>
            <person name="Henrissat B."/>
            <person name="Grigoriev I.V."/>
            <person name="Hibbett D.S."/>
            <person name="Martin F."/>
        </authorList>
    </citation>
    <scope>NUCLEOTIDE SEQUENCE [LARGE SCALE GENOMIC DNA]</scope>
    <source>
        <strain evidence="2 3">SS14</strain>
    </source>
</reference>
<proteinExistence type="predicted"/>
<keyword evidence="3" id="KW-1185">Reference proteome</keyword>
<evidence type="ECO:0000313" key="2">
    <source>
        <dbReference type="EMBL" id="KIJ33350.1"/>
    </source>
</evidence>
<protein>
    <submittedName>
        <fullName evidence="2">Uncharacterized protein</fullName>
    </submittedName>
</protein>
<feature type="region of interest" description="Disordered" evidence="1">
    <location>
        <begin position="50"/>
        <end position="70"/>
    </location>
</feature>
<dbReference type="Proteomes" id="UP000054279">
    <property type="component" value="Unassembled WGS sequence"/>
</dbReference>
<sequence>MEDPNTVIGFSGDDNLENGVNSTLQVNPEIRFDSSDGWRTSSAIVVPPCTMDNTSGPTNSANQIGGPPPRLLDTTDINFIVSRVIQITGRHQANNSGNVIINAFAERESEDETPHCLSGTTNVTALPRYEE</sequence>
<evidence type="ECO:0000313" key="3">
    <source>
        <dbReference type="Proteomes" id="UP000054279"/>
    </source>
</evidence>
<dbReference type="AlphaFoldDB" id="A0A0C9V7F9"/>
<name>A0A0C9V7F9_SPHS4</name>
<organism evidence="2 3">
    <name type="scientific">Sphaerobolus stellatus (strain SS14)</name>
    <dbReference type="NCBI Taxonomy" id="990650"/>
    <lineage>
        <taxon>Eukaryota</taxon>
        <taxon>Fungi</taxon>
        <taxon>Dikarya</taxon>
        <taxon>Basidiomycota</taxon>
        <taxon>Agaricomycotina</taxon>
        <taxon>Agaricomycetes</taxon>
        <taxon>Phallomycetidae</taxon>
        <taxon>Geastrales</taxon>
        <taxon>Sphaerobolaceae</taxon>
        <taxon>Sphaerobolus</taxon>
    </lineage>
</organism>
<dbReference type="EMBL" id="KN837214">
    <property type="protein sequence ID" value="KIJ33350.1"/>
    <property type="molecule type" value="Genomic_DNA"/>
</dbReference>
<accession>A0A0C9V7F9</accession>
<evidence type="ECO:0000256" key="1">
    <source>
        <dbReference type="SAM" id="MobiDB-lite"/>
    </source>
</evidence>
<feature type="compositionally biased region" description="Polar residues" evidence="1">
    <location>
        <begin position="51"/>
        <end position="63"/>
    </location>
</feature>
<dbReference type="HOGENOM" id="CLU_1928932_0_0_1"/>
<gene>
    <name evidence="2" type="ORF">M422DRAFT_264752</name>
</gene>